<evidence type="ECO:0000313" key="1">
    <source>
        <dbReference type="EMBL" id="KAH7854458.1"/>
    </source>
</evidence>
<accession>A0ACB7YMP3</accession>
<protein>
    <submittedName>
        <fullName evidence="1">Uncharacterized protein</fullName>
    </submittedName>
</protein>
<gene>
    <name evidence="1" type="ORF">Vadar_014018</name>
</gene>
<keyword evidence="2" id="KW-1185">Reference proteome</keyword>
<organism evidence="1 2">
    <name type="scientific">Vaccinium darrowii</name>
    <dbReference type="NCBI Taxonomy" id="229202"/>
    <lineage>
        <taxon>Eukaryota</taxon>
        <taxon>Viridiplantae</taxon>
        <taxon>Streptophyta</taxon>
        <taxon>Embryophyta</taxon>
        <taxon>Tracheophyta</taxon>
        <taxon>Spermatophyta</taxon>
        <taxon>Magnoliopsida</taxon>
        <taxon>eudicotyledons</taxon>
        <taxon>Gunneridae</taxon>
        <taxon>Pentapetalae</taxon>
        <taxon>asterids</taxon>
        <taxon>Ericales</taxon>
        <taxon>Ericaceae</taxon>
        <taxon>Vaccinioideae</taxon>
        <taxon>Vaccinieae</taxon>
        <taxon>Vaccinium</taxon>
    </lineage>
</organism>
<comment type="caution">
    <text evidence="1">The sequence shown here is derived from an EMBL/GenBank/DDBJ whole genome shotgun (WGS) entry which is preliminary data.</text>
</comment>
<sequence>MGREIVRQESHKDPGKRSSLWHVEDALEVLRDGMGTEAIKGIQVNAKPFEKMDKLFYHESVLEGAEAVEGRLLNSNDTKDVQASGCLKELNMANCSLSYLPDEIGNLISLQTLYLQQNNLITLPDCICNLTCLKRLDLECNVSHLPSEIGRLTSLEYLKLGSLALMKLGG</sequence>
<reference evidence="1 2" key="1">
    <citation type="journal article" date="2021" name="Hortic Res">
        <title>High-quality reference genome and annotation aids understanding of berry development for evergreen blueberry (Vaccinium darrowii).</title>
        <authorList>
            <person name="Yu J."/>
            <person name="Hulse-Kemp A.M."/>
            <person name="Babiker E."/>
            <person name="Staton M."/>
        </authorList>
    </citation>
    <scope>NUCLEOTIDE SEQUENCE [LARGE SCALE GENOMIC DNA]</scope>
    <source>
        <strain evidence="2">cv. NJ 8807/NJ 8810</strain>
        <tissue evidence="1">Young leaf</tissue>
    </source>
</reference>
<dbReference type="Proteomes" id="UP000828048">
    <property type="component" value="Chromosome 11"/>
</dbReference>
<evidence type="ECO:0000313" key="2">
    <source>
        <dbReference type="Proteomes" id="UP000828048"/>
    </source>
</evidence>
<name>A0ACB7YMP3_9ERIC</name>
<proteinExistence type="predicted"/>
<dbReference type="EMBL" id="CM037161">
    <property type="protein sequence ID" value="KAH7854458.1"/>
    <property type="molecule type" value="Genomic_DNA"/>
</dbReference>